<dbReference type="InterPro" id="IPR025103">
    <property type="entry name" value="DUF4011"/>
</dbReference>
<gene>
    <name evidence="5" type="ORF">AWB78_07143</name>
</gene>
<dbReference type="RefSeq" id="WP_062611194.1">
    <property type="nucleotide sequence ID" value="NZ_FCOX02000068.1"/>
</dbReference>
<evidence type="ECO:0000259" key="1">
    <source>
        <dbReference type="Pfam" id="PF11784"/>
    </source>
</evidence>
<evidence type="ECO:0000313" key="5">
    <source>
        <dbReference type="EMBL" id="SAL04803.1"/>
    </source>
</evidence>
<feature type="domain" description="DNA2/NAM7 helicase helicase" evidence="2">
    <location>
        <begin position="1345"/>
        <end position="1387"/>
    </location>
</feature>
<dbReference type="Gene3D" id="3.40.50.300">
    <property type="entry name" value="P-loop containing nucleotide triphosphate hydrolases"/>
    <property type="match status" value="3"/>
</dbReference>
<dbReference type="GO" id="GO:0004386">
    <property type="term" value="F:helicase activity"/>
    <property type="evidence" value="ECO:0007669"/>
    <property type="project" value="InterPro"/>
</dbReference>
<dbReference type="PANTHER" id="PTHR10887">
    <property type="entry name" value="DNA2/NAM7 HELICASE FAMILY"/>
    <property type="match status" value="1"/>
</dbReference>
<organism evidence="5 6">
    <name type="scientific">Caballeronia calidae</name>
    <dbReference type="NCBI Taxonomy" id="1777139"/>
    <lineage>
        <taxon>Bacteria</taxon>
        <taxon>Pseudomonadati</taxon>
        <taxon>Pseudomonadota</taxon>
        <taxon>Betaproteobacteria</taxon>
        <taxon>Burkholderiales</taxon>
        <taxon>Burkholderiaceae</taxon>
        <taxon>Caballeronia</taxon>
    </lineage>
</organism>
<dbReference type="InterPro" id="IPR021754">
    <property type="entry name" value="DUF3320"/>
</dbReference>
<dbReference type="SUPFAM" id="SSF52540">
    <property type="entry name" value="P-loop containing nucleoside triphosphate hydrolases"/>
    <property type="match status" value="1"/>
</dbReference>
<protein>
    <submittedName>
        <fullName evidence="5">Serine/threonine protein kinase</fullName>
    </submittedName>
</protein>
<keyword evidence="5" id="KW-0808">Transferase</keyword>
<dbReference type="InterPro" id="IPR047187">
    <property type="entry name" value="SF1_C_Upf1"/>
</dbReference>
<dbReference type="CDD" id="cd18808">
    <property type="entry name" value="SF1_C_Upf1"/>
    <property type="match status" value="1"/>
</dbReference>
<evidence type="ECO:0000259" key="4">
    <source>
        <dbReference type="Pfam" id="PF18741"/>
    </source>
</evidence>
<dbReference type="Proteomes" id="UP000071859">
    <property type="component" value="Unassembled WGS sequence"/>
</dbReference>
<dbReference type="InterPro" id="IPR045055">
    <property type="entry name" value="DNA2/NAM7-like"/>
</dbReference>
<dbReference type="Pfam" id="PF11784">
    <property type="entry name" value="DUF3320"/>
    <property type="match status" value="1"/>
</dbReference>
<keyword evidence="5" id="KW-0723">Serine/threonine-protein kinase</keyword>
<keyword evidence="6" id="KW-1185">Reference proteome</keyword>
<feature type="domain" description="DNA2/NAM7 helicase-like C-terminal" evidence="3">
    <location>
        <begin position="1414"/>
        <end position="1604"/>
    </location>
</feature>
<comment type="caution">
    <text evidence="5">The sequence shown here is derived from an EMBL/GenBank/DDBJ whole genome shotgun (WGS) entry which is preliminary data.</text>
</comment>
<dbReference type="Pfam" id="PF13087">
    <property type="entry name" value="AAA_12"/>
    <property type="match status" value="1"/>
</dbReference>
<dbReference type="FunFam" id="3.40.50.300:FF:002063">
    <property type="entry name" value="DNA helicase related protein"/>
    <property type="match status" value="1"/>
</dbReference>
<evidence type="ECO:0000313" key="6">
    <source>
        <dbReference type="Proteomes" id="UP000071859"/>
    </source>
</evidence>
<dbReference type="Gene3D" id="3.40.960.10">
    <property type="entry name" value="VSR Endonuclease"/>
    <property type="match status" value="1"/>
</dbReference>
<dbReference type="InterPro" id="IPR011335">
    <property type="entry name" value="Restrct_endonuc-II-like"/>
</dbReference>
<dbReference type="PANTHER" id="PTHR10887:SF495">
    <property type="entry name" value="HELICASE SENATAXIN ISOFORM X1-RELATED"/>
    <property type="match status" value="1"/>
</dbReference>
<dbReference type="EMBL" id="FCOX02000068">
    <property type="protein sequence ID" value="SAL04803.1"/>
    <property type="molecule type" value="Genomic_DNA"/>
</dbReference>
<evidence type="ECO:0000259" key="2">
    <source>
        <dbReference type="Pfam" id="PF13086"/>
    </source>
</evidence>
<evidence type="ECO:0000259" key="3">
    <source>
        <dbReference type="Pfam" id="PF13087"/>
    </source>
</evidence>
<dbReference type="FunFam" id="3.40.960.10:FF:000002">
    <property type="entry name" value="DNA helicase related protein"/>
    <property type="match status" value="1"/>
</dbReference>
<sequence>MDIQQELHQETGATGLEAHASLLLEVEADPTLGYASIQNSVPVIRAFRVTNRGDAPLDDVEVLVHCNPRFAQGTKLRFAKLAPNESRRISPLDLAPDHDYLADLQEAVIASVAVVAQTGDTELARISHPIEVLAYDQWAGTRAMPELLAAYSMPNNPVIDILIGKASKLLREQHNDLSMNGYQSKSRDVVWKQISAIYSTLAAENLQYAEPPASFGIDGQKIRTPDRILEGRIATCLDLAMLFSSCMEQAGLRSVVLIKDGHAWVGVWLHQACFPDPLTDDVQAIRKRVDSGEFLVFETTGVAQHASRRPSLRIAFEQGAAHLLEEDTFRYAVDIHRARELQIRPLPSKVAGIKRTEVLDTDAPASIEPTPALPPLDPEFLTPLDVIVDETPDGRLSKWKSRLLDLTLRNRLLNFKTTKSTLALVAPDLGKLEDAIAEGVEFRVRPMPTLMEGKDPRMAEVHANRSGRAPLDDMALNALANKELISRVPEEALDGNLLSIFSAARTGLEEGGANTLYLALGMLRWTETESAEAVHQAPIILVPVSLQRQSVRSGFRLSRHDDETIINPTLLQMLRSNFELRIGGLDVLPLDEKGVDVGKVLQVFRLAVREIPKWEVLEQAHLGIFSFTKYLMWKDLQDRTEQLKANRVVKHLIDNPGQAFETEEADERFERLDETYKPQDLFTPMLSDSSQLKAICVVGSGRDLVLEGPPGTGKSQTITNMIAHLLANGKTVLFVSEKMAALEVVHRRLETVGLGPFCLELHSSKARKSEVLQQLGKALDFNGKRTNEEWSREAERLGQLRQELNGLVDALHQAHSNGLTVYGAIGTCIEHSGEDASLMPWADALAHDHKAVANLRETAKRIETLSGALVALHGHPLGHVGRVDWTPTWQDELLTVARSLEQAVQAFKGRAASAVEGNLGISTAGLSLEGYENVDRLIDVLLGAPQVPQGVTAQAHDADARARLQMLARHGKARNEHWSKLESGWTEHLSELGANTLKDEWAQASNTWWPKSMLNKRAIRTRLAVYRSDGKRPTGEVLAAMLPHLAGVNAEDEQLLALKQDAQRLLQDTFSGVQTDWDQVLRHEQWAQRFSDAVTLIAGDPSSSAELRARFQSLVSDNRALLQPGAALAKVLLAYRDAWRELRAKHSALEALAHPTAPLQGPTDAEGALERILGIIEEWQRAKSQFMSWCLWRKVREQAMHLGLQGLVNSLEDGRVPLDRVEEHFEFSYQSWWLKKIIDKDPILRTFSSADHERKIREFRQADERFQQLTAQYVAALLAGKVPAAKGMVVSGDSELGLLRRELQKKTRHTPVRQLMHGLPSLLPKLKPCLLMSPLSVAQYLDAGHAQFDVVVFDEASQIPVWDAVGAIARGKQLVVVGDTKQLPPTSFFSKSTESDDNTGDDAQIEDLESILDECLGAGMNRQRLQWHYRSRHESLITFSNVTYYDSQLITFPSPVTDDVAVRLERVAGVYDRGGSRTNRAEAEAIVRGIEQHYLDANLRHHTLGVVTFNQPQQALIESLLDSRRRSSAPLDKAISAQAREPLFIKNLENVQGDERDVIFFSITYGQDTAGKITMNFGPLNSEGGQRRLNVAVSRARERVVIFSTLRPEQIDLSRVRAAGVRDLKHYLEFALKGPRALLEQSLPTGMEPDSPFETQVIKVLRDHNWIVHPQVGCSGYRIDMGVVDPRAPGRYLMGIECDGRAYHSGATARDRDRLRQVVLEGLGWRLHRIWSTDWWLNPEVEVQKLLVRLNKLLETDPAEEMQVVAPLPENIEAEIADSVASPAISTDASAALPKYKVIAPAGGKPDGFYDLAHGRKLTEQLIEIVEAEGPIHENVLHRRIARAWGLERTGTRIVDRLRMLTPRELSRTSEGNVTFYWPAKVSPAEWTLFREASDDEPSRRKVDDVCLEELANGVLHVLGQVGSAPRSDVAKSVCRLIGMARTPADAEARVGLAISRLVERGSVAEEGSVVRLP</sequence>
<reference evidence="5" key="1">
    <citation type="submission" date="2016-01" db="EMBL/GenBank/DDBJ databases">
        <authorList>
            <person name="Peeters C."/>
        </authorList>
    </citation>
    <scope>NUCLEOTIDE SEQUENCE</scope>
    <source>
        <strain evidence="5">LMG 29321</strain>
    </source>
</reference>
<accession>A0A158EDF9</accession>
<dbReference type="InterPro" id="IPR041679">
    <property type="entry name" value="DNA2/NAM7-like_C"/>
</dbReference>
<dbReference type="OrthoDB" id="9757917at2"/>
<dbReference type="InterPro" id="IPR041677">
    <property type="entry name" value="DNA2/NAM7_AAA_11"/>
</dbReference>
<proteinExistence type="predicted"/>
<dbReference type="InterPro" id="IPR027417">
    <property type="entry name" value="P-loop_NTPase"/>
</dbReference>
<dbReference type="Pfam" id="PF13195">
    <property type="entry name" value="DUF4011"/>
    <property type="match status" value="1"/>
</dbReference>
<feature type="domain" description="Restriction endonuclease type II-like" evidence="4">
    <location>
        <begin position="1653"/>
        <end position="1749"/>
    </location>
</feature>
<dbReference type="SUPFAM" id="SSF52980">
    <property type="entry name" value="Restriction endonuclease-like"/>
    <property type="match status" value="1"/>
</dbReference>
<dbReference type="Pfam" id="PF13086">
    <property type="entry name" value="AAA_11"/>
    <property type="match status" value="1"/>
</dbReference>
<name>A0A158EDF9_9BURK</name>
<dbReference type="Pfam" id="PF18741">
    <property type="entry name" value="MTES_1575"/>
    <property type="match status" value="1"/>
</dbReference>
<dbReference type="InterPro" id="IPR049468">
    <property type="entry name" value="Restrct_endonuc-II-like_dom"/>
</dbReference>
<dbReference type="GO" id="GO:0004674">
    <property type="term" value="F:protein serine/threonine kinase activity"/>
    <property type="evidence" value="ECO:0007669"/>
    <property type="project" value="UniProtKB-KW"/>
</dbReference>
<keyword evidence="5" id="KW-0418">Kinase</keyword>
<feature type="domain" description="DUF3320" evidence="1">
    <location>
        <begin position="1807"/>
        <end position="1855"/>
    </location>
</feature>